<gene>
    <name evidence="2" type="ORF">VW35_10125</name>
</gene>
<dbReference type="InterPro" id="IPR050397">
    <property type="entry name" value="Env_Response_Regulators"/>
</dbReference>
<dbReference type="SMART" id="SM00100">
    <property type="entry name" value="cNMP"/>
    <property type="match status" value="1"/>
</dbReference>
<dbReference type="InterPro" id="IPR014710">
    <property type="entry name" value="RmlC-like_jellyroll"/>
</dbReference>
<dbReference type="GO" id="GO:0005829">
    <property type="term" value="C:cytosol"/>
    <property type="evidence" value="ECO:0007669"/>
    <property type="project" value="TreeGrafter"/>
</dbReference>
<dbReference type="Pfam" id="PF00027">
    <property type="entry name" value="cNMP_binding"/>
    <property type="match status" value="1"/>
</dbReference>
<protein>
    <recommendedName>
        <fullName evidence="1">Cyclic nucleotide-binding domain-containing protein</fullName>
    </recommendedName>
</protein>
<reference evidence="2 3" key="1">
    <citation type="submission" date="2015-03" db="EMBL/GenBank/DDBJ databases">
        <authorList>
            <person name="Hassan Y.I."/>
            <person name="Lepp D."/>
            <person name="Zhou T."/>
        </authorList>
    </citation>
    <scope>NUCLEOTIDE SEQUENCE [LARGE SCALE GENOMIC DNA]</scope>
    <source>
        <strain evidence="2 3">GH2-10</strain>
    </source>
</reference>
<comment type="caution">
    <text evidence="2">The sequence shown here is derived from an EMBL/GenBank/DDBJ whole genome shotgun (WGS) entry which is preliminary data.</text>
</comment>
<dbReference type="STRING" id="361041.VW35_10125"/>
<feature type="domain" description="Cyclic nucleotide-binding" evidence="1">
    <location>
        <begin position="13"/>
        <end position="132"/>
    </location>
</feature>
<dbReference type="PANTHER" id="PTHR24567:SF26">
    <property type="entry name" value="REGULATORY PROTEIN YEIL"/>
    <property type="match status" value="1"/>
</dbReference>
<evidence type="ECO:0000313" key="2">
    <source>
        <dbReference type="EMBL" id="KKB78841.1"/>
    </source>
</evidence>
<proteinExistence type="predicted"/>
<dbReference type="EMBL" id="LAJG01000021">
    <property type="protein sequence ID" value="KKB78841.1"/>
    <property type="molecule type" value="Genomic_DNA"/>
</dbReference>
<evidence type="ECO:0000259" key="1">
    <source>
        <dbReference type="PROSITE" id="PS50042"/>
    </source>
</evidence>
<dbReference type="PANTHER" id="PTHR24567">
    <property type="entry name" value="CRP FAMILY TRANSCRIPTIONAL REGULATORY PROTEIN"/>
    <property type="match status" value="1"/>
</dbReference>
<dbReference type="InterPro" id="IPR018490">
    <property type="entry name" value="cNMP-bd_dom_sf"/>
</dbReference>
<dbReference type="InterPro" id="IPR000595">
    <property type="entry name" value="cNMP-bd_dom"/>
</dbReference>
<dbReference type="AlphaFoldDB" id="A0A0F5L8W5"/>
<dbReference type="Proteomes" id="UP000033514">
    <property type="component" value="Unassembled WGS sequence"/>
</dbReference>
<dbReference type="PROSITE" id="PS50042">
    <property type="entry name" value="CNMP_BINDING_3"/>
    <property type="match status" value="1"/>
</dbReference>
<dbReference type="CDD" id="cd00038">
    <property type="entry name" value="CAP_ED"/>
    <property type="match status" value="1"/>
</dbReference>
<organism evidence="2 3">
    <name type="scientific">Devosia soli</name>
    <dbReference type="NCBI Taxonomy" id="361041"/>
    <lineage>
        <taxon>Bacteria</taxon>
        <taxon>Pseudomonadati</taxon>
        <taxon>Pseudomonadota</taxon>
        <taxon>Alphaproteobacteria</taxon>
        <taxon>Hyphomicrobiales</taxon>
        <taxon>Devosiaceae</taxon>
        <taxon>Devosia</taxon>
    </lineage>
</organism>
<dbReference type="SUPFAM" id="SSF51206">
    <property type="entry name" value="cAMP-binding domain-like"/>
    <property type="match status" value="1"/>
</dbReference>
<dbReference type="PATRIC" id="fig|361041.3.peg.1384"/>
<keyword evidence="3" id="KW-1185">Reference proteome</keyword>
<dbReference type="Gene3D" id="2.60.120.10">
    <property type="entry name" value="Jelly Rolls"/>
    <property type="match status" value="1"/>
</dbReference>
<sequence length="150" mass="16700">MDDAAAILARADFFNMCNDEQRRMLGFASDRRHVDADDVIYRAGDTPEGAYVLVEGTIKARNEGVEAGKPYALSEPGSIVSPMALILDKPRPVTITAVTDCELLFVPRSAFLKLIRQYPDLAQKAAERIERELSGYLNALDPLKRKMRSK</sequence>
<evidence type="ECO:0000313" key="3">
    <source>
        <dbReference type="Proteomes" id="UP000033514"/>
    </source>
</evidence>
<accession>A0A0F5L8W5</accession>
<dbReference type="GO" id="GO:0003700">
    <property type="term" value="F:DNA-binding transcription factor activity"/>
    <property type="evidence" value="ECO:0007669"/>
    <property type="project" value="TreeGrafter"/>
</dbReference>
<name>A0A0F5L8W5_9HYPH</name>